<evidence type="ECO:0000256" key="1">
    <source>
        <dbReference type="ARBA" id="ARBA00004429"/>
    </source>
</evidence>
<keyword evidence="4" id="KW-0997">Cell inner membrane</keyword>
<sequence>MFKRYKGSYLSYFLMYNFYYLSWALFSALISVYLLDKGFKPSDVSLVVSFSFFSSMVAQPLIGVISDKYNSKLVNTVLLCIASLGGLYFAYAKTLFEITFGYSLVMLLVNGTSPVVEKMATTSSFQYGKIRIWGTIGYAVGSQLSGLIYEKISPQTIFLVFAFTMVLSILGLLGVRDVEQPIDPKQDRTKVGFMSLFKNRQYLFYIVIASIFYGVTNIGHTYTSSMLQSEGIDVSLVSTILSFAVICESPVVFFSGKFMDRIGNKQLLYIAYGAMIVQYLIYGFSFPMSLKILVTLLFKHAPGMLFIMINLKVVNTLIDAKAQITALAIVQTVRSLASIVFQNIGGTLLDFTTYQNLFLFMLAMMVIGMVLIVFAKIPSGNDKRLFS</sequence>
<dbReference type="EMBL" id="CP013213">
    <property type="protein sequence ID" value="AMC92792.1"/>
    <property type="molecule type" value="Genomic_DNA"/>
</dbReference>
<feature type="domain" description="Major facilitator superfamily (MFS) profile" evidence="9">
    <location>
        <begin position="8"/>
        <end position="380"/>
    </location>
</feature>
<dbReference type="GO" id="GO:0030395">
    <property type="term" value="F:lactose binding"/>
    <property type="evidence" value="ECO:0007669"/>
    <property type="project" value="TreeGrafter"/>
</dbReference>
<evidence type="ECO:0000313" key="11">
    <source>
        <dbReference type="Proteomes" id="UP000063781"/>
    </source>
</evidence>
<feature type="transmembrane region" description="Helical" evidence="8">
    <location>
        <begin position="202"/>
        <end position="222"/>
    </location>
</feature>
<name>A0A120JTG3_9FIRM</name>
<evidence type="ECO:0000256" key="3">
    <source>
        <dbReference type="ARBA" id="ARBA00022475"/>
    </source>
</evidence>
<dbReference type="SUPFAM" id="SSF103473">
    <property type="entry name" value="MFS general substrate transporter"/>
    <property type="match status" value="1"/>
</dbReference>
<feature type="transmembrane region" description="Helical" evidence="8">
    <location>
        <begin position="46"/>
        <end position="66"/>
    </location>
</feature>
<feature type="transmembrane region" description="Helical" evidence="8">
    <location>
        <begin position="73"/>
        <end position="92"/>
    </location>
</feature>
<evidence type="ECO:0000256" key="5">
    <source>
        <dbReference type="ARBA" id="ARBA00022692"/>
    </source>
</evidence>
<dbReference type="GO" id="GO:0015528">
    <property type="term" value="F:lactose:proton symporter activity"/>
    <property type="evidence" value="ECO:0007669"/>
    <property type="project" value="TreeGrafter"/>
</dbReference>
<dbReference type="AlphaFoldDB" id="A0A120JTG3"/>
<keyword evidence="2" id="KW-0813">Transport</keyword>
<keyword evidence="3" id="KW-1003">Cell membrane</keyword>
<protein>
    <submittedName>
        <fullName evidence="10">MFS transporter</fullName>
    </submittedName>
</protein>
<dbReference type="InterPro" id="IPR036259">
    <property type="entry name" value="MFS_trans_sf"/>
</dbReference>
<dbReference type="InterPro" id="IPR011701">
    <property type="entry name" value="MFS"/>
</dbReference>
<dbReference type="PANTHER" id="PTHR23522">
    <property type="entry name" value="BLL5896 PROTEIN"/>
    <property type="match status" value="1"/>
</dbReference>
<dbReference type="InterPro" id="IPR020846">
    <property type="entry name" value="MFS_dom"/>
</dbReference>
<dbReference type="STRING" id="1514105.AOC36_01970"/>
<dbReference type="OrthoDB" id="9150135at2"/>
<accession>A0A120JTG3</accession>
<evidence type="ECO:0000256" key="7">
    <source>
        <dbReference type="ARBA" id="ARBA00023136"/>
    </source>
</evidence>
<dbReference type="GO" id="GO:0005886">
    <property type="term" value="C:plasma membrane"/>
    <property type="evidence" value="ECO:0007669"/>
    <property type="project" value="UniProtKB-SubCell"/>
</dbReference>
<keyword evidence="11" id="KW-1185">Reference proteome</keyword>
<keyword evidence="5 8" id="KW-0812">Transmembrane</keyword>
<feature type="transmembrane region" description="Helical" evidence="8">
    <location>
        <begin position="357"/>
        <end position="377"/>
    </location>
</feature>
<feature type="transmembrane region" description="Helical" evidence="8">
    <location>
        <begin position="234"/>
        <end position="255"/>
    </location>
</feature>
<feature type="transmembrane region" description="Helical" evidence="8">
    <location>
        <begin position="12"/>
        <end position="34"/>
    </location>
</feature>
<keyword evidence="6 8" id="KW-1133">Transmembrane helix</keyword>
<organism evidence="10 11">
    <name type="scientific">Erysipelothrix larvae</name>
    <dbReference type="NCBI Taxonomy" id="1514105"/>
    <lineage>
        <taxon>Bacteria</taxon>
        <taxon>Bacillati</taxon>
        <taxon>Bacillota</taxon>
        <taxon>Erysipelotrichia</taxon>
        <taxon>Erysipelotrichales</taxon>
        <taxon>Erysipelotrichaceae</taxon>
        <taxon>Erysipelothrix</taxon>
    </lineage>
</organism>
<evidence type="ECO:0000256" key="2">
    <source>
        <dbReference type="ARBA" id="ARBA00022448"/>
    </source>
</evidence>
<evidence type="ECO:0000259" key="9">
    <source>
        <dbReference type="PROSITE" id="PS50850"/>
    </source>
</evidence>
<evidence type="ECO:0000256" key="8">
    <source>
        <dbReference type="SAM" id="Phobius"/>
    </source>
</evidence>
<feature type="transmembrane region" description="Helical" evidence="8">
    <location>
        <begin position="155"/>
        <end position="175"/>
    </location>
</feature>
<dbReference type="Pfam" id="PF07690">
    <property type="entry name" value="MFS_1"/>
    <property type="match status" value="1"/>
</dbReference>
<evidence type="ECO:0000256" key="6">
    <source>
        <dbReference type="ARBA" id="ARBA00022989"/>
    </source>
</evidence>
<gene>
    <name evidence="10" type="ORF">AOC36_01970</name>
</gene>
<dbReference type="RefSeq" id="WP_067630690.1">
    <property type="nucleotide sequence ID" value="NZ_CP013213.1"/>
</dbReference>
<reference evidence="10 11" key="1">
    <citation type="submission" date="2015-10" db="EMBL/GenBank/DDBJ databases">
        <title>Erysipelothrix larvae sp. LV19 isolated from the larval gut of the rhinoceros beetle, Trypoxylus dichotomus.</title>
        <authorList>
            <person name="Lim S."/>
            <person name="Kim B.-C."/>
        </authorList>
    </citation>
    <scope>NUCLEOTIDE SEQUENCE [LARGE SCALE GENOMIC DNA]</scope>
    <source>
        <strain evidence="10 11">LV19</strain>
    </source>
</reference>
<proteinExistence type="predicted"/>
<dbReference type="Proteomes" id="UP000063781">
    <property type="component" value="Chromosome"/>
</dbReference>
<comment type="subcellular location">
    <subcellularLocation>
        <location evidence="1">Cell inner membrane</location>
        <topology evidence="1">Multi-pass membrane protein</topology>
    </subcellularLocation>
</comment>
<evidence type="ECO:0000256" key="4">
    <source>
        <dbReference type="ARBA" id="ARBA00022519"/>
    </source>
</evidence>
<dbReference type="KEGG" id="erl:AOC36_01970"/>
<keyword evidence="7 8" id="KW-0472">Membrane</keyword>
<evidence type="ECO:0000313" key="10">
    <source>
        <dbReference type="EMBL" id="AMC92792.1"/>
    </source>
</evidence>
<dbReference type="PROSITE" id="PS50850">
    <property type="entry name" value="MFS"/>
    <property type="match status" value="1"/>
</dbReference>
<feature type="transmembrane region" description="Helical" evidence="8">
    <location>
        <begin position="267"/>
        <end position="286"/>
    </location>
</feature>
<dbReference type="Gene3D" id="1.20.1250.20">
    <property type="entry name" value="MFS general substrate transporter like domains"/>
    <property type="match status" value="2"/>
</dbReference>
<dbReference type="PANTHER" id="PTHR23522:SF10">
    <property type="entry name" value="3-PHENYLPROPIONIC ACID TRANSPORTER-RELATED"/>
    <property type="match status" value="1"/>
</dbReference>